<feature type="domain" description="Putative T7SS secretion signal" evidence="4">
    <location>
        <begin position="23"/>
        <end position="261"/>
    </location>
</feature>
<dbReference type="InterPro" id="IPR045351">
    <property type="entry name" value="DUF6531"/>
</dbReference>
<proteinExistence type="predicted"/>
<dbReference type="Gene3D" id="2.180.10.10">
    <property type="entry name" value="RHS repeat-associated core"/>
    <property type="match status" value="3"/>
</dbReference>
<dbReference type="SUPFAM" id="SSF69304">
    <property type="entry name" value="Tricorn protease N-terminal domain"/>
    <property type="match status" value="1"/>
</dbReference>
<dbReference type="RefSeq" id="WP_248631727.1">
    <property type="nucleotide sequence ID" value="NZ_JALPTH010000003.1"/>
</dbReference>
<accession>A0ABT0I5G6</accession>
<organism evidence="5 6">
    <name type="scientific">Streptomyces lichenis</name>
    <dbReference type="NCBI Taxonomy" id="2306967"/>
    <lineage>
        <taxon>Bacteria</taxon>
        <taxon>Bacillati</taxon>
        <taxon>Actinomycetota</taxon>
        <taxon>Actinomycetes</taxon>
        <taxon>Kitasatosporales</taxon>
        <taxon>Streptomycetaceae</taxon>
        <taxon>Streptomyces</taxon>
    </lineage>
</organism>
<evidence type="ECO:0000313" key="5">
    <source>
        <dbReference type="EMBL" id="MCK8676527.1"/>
    </source>
</evidence>
<evidence type="ECO:0000259" key="2">
    <source>
        <dbReference type="Pfam" id="PF03527"/>
    </source>
</evidence>
<dbReference type="InterPro" id="IPR031325">
    <property type="entry name" value="RHS_repeat"/>
</dbReference>
<dbReference type="InterPro" id="IPR006530">
    <property type="entry name" value="YD"/>
</dbReference>
<reference evidence="5 6" key="1">
    <citation type="submission" date="2022-04" db="EMBL/GenBank/DDBJ databases">
        <title>Streptomyces sp. nov. LCR6-01 isolated from Lichen of Dirinaria sp.</title>
        <authorList>
            <person name="Kanchanasin P."/>
            <person name="Tanasupawat S."/>
            <person name="Phongsopitanun W."/>
        </authorList>
    </citation>
    <scope>NUCLEOTIDE SEQUENCE [LARGE SCALE GENOMIC DNA]</scope>
    <source>
        <strain evidence="5 6">LCR6-01</strain>
    </source>
</reference>
<evidence type="ECO:0000259" key="3">
    <source>
        <dbReference type="Pfam" id="PF20148"/>
    </source>
</evidence>
<feature type="region of interest" description="Disordered" evidence="1">
    <location>
        <begin position="203"/>
        <end position="222"/>
    </location>
</feature>
<feature type="compositionally biased region" description="Basic and acidic residues" evidence="1">
    <location>
        <begin position="432"/>
        <end position="449"/>
    </location>
</feature>
<dbReference type="Pfam" id="PF03527">
    <property type="entry name" value="RHS"/>
    <property type="match status" value="1"/>
</dbReference>
<dbReference type="InterPro" id="IPR022385">
    <property type="entry name" value="Rhs_assc_core"/>
</dbReference>
<evidence type="ECO:0000259" key="4">
    <source>
        <dbReference type="Pfam" id="PF21725"/>
    </source>
</evidence>
<dbReference type="InterPro" id="IPR050708">
    <property type="entry name" value="T6SS_VgrG/RHS"/>
</dbReference>
<feature type="domain" description="RHS protein conserved region" evidence="2">
    <location>
        <begin position="1375"/>
        <end position="1405"/>
    </location>
</feature>
<comment type="caution">
    <text evidence="5">The sequence shown here is derived from an EMBL/GenBank/DDBJ whole genome shotgun (WGS) entry which is preliminary data.</text>
</comment>
<dbReference type="EMBL" id="JALPTH010000003">
    <property type="protein sequence ID" value="MCK8676527.1"/>
    <property type="molecule type" value="Genomic_DNA"/>
</dbReference>
<dbReference type="Proteomes" id="UP001522868">
    <property type="component" value="Unassembled WGS sequence"/>
</dbReference>
<keyword evidence="6" id="KW-1185">Reference proteome</keyword>
<dbReference type="PANTHER" id="PTHR32305:SF15">
    <property type="entry name" value="PROTEIN RHSA-RELATED"/>
    <property type="match status" value="1"/>
</dbReference>
<dbReference type="NCBIfam" id="TIGR03696">
    <property type="entry name" value="Rhs_assc_core"/>
    <property type="match status" value="1"/>
</dbReference>
<dbReference type="NCBIfam" id="TIGR01643">
    <property type="entry name" value="YD_repeat_2x"/>
    <property type="match status" value="12"/>
</dbReference>
<evidence type="ECO:0000313" key="6">
    <source>
        <dbReference type="Proteomes" id="UP001522868"/>
    </source>
</evidence>
<sequence length="1622" mass="175949">MPDWGPVGDFTGKLVDKAVDTVDRGIDKGKKVVGEGVDWTTDKVGGGLRHYGHDAVAEVVEDWGDETASSLGAAVGEKQLGQSEDPKDLIHGKAEKITATVRNLRDFQRAYDLVGAGMRKLDPGGWKGEAAGAFREKFQPLPADWLRAADAFGDAADALDTYAAAVTGAQGKAREAIALYKEGRQQSEAAVTAYNKKVDAYNAARDGDDPLPRPGEFSDPGKGKLEQAQEVLTAARRARDEAAETAESAVTAAMAHAPKEPTGLEKLKLDFLDQNISLGVESTHLLGGVAKGTAGLVTFVRSLNPYDAYNVTHPAEYAKGVNTTLAGLVSTAANPDRALKNSWEAAKSDPLEFGGRLLPEAVGPKGLGVVRGGARTVVNSAGHVANVPSPRGRLPEGHAAEKPYTVQPPVETPFTGKSHPPLPDKVSPARAGVEEPHNPSRTEDSVVSKDSDPIDFASGAMYLPQTDVVLPGLLPLVFRRRVASDYRAGRWFGPSWSSTADERLEIDSEGIVHVREDGLLLAYPHPATGVPVLPSHGPRWPLDRSPDGDYTVLDPISGQVRRFSPHGEDQALLTRVDDRNGNWIAFDHDEAGAPVAIVHHGGYHLRLTTADGRVTALHLVGGAADGGDQELLRYGYTGGHLTEVVNSSGLPLRFAYDDRGRVTSWTDTNGSRYDYVYDEQDRCIAEGGAAGHMALRVSYDGVDEETGYRVTTTTTPSGAVNRFVVNDSHQVVRIVDPVGAVTAFERDHRNRLVSETDPLGRTTRFDYDEAGRLLSATRPDGRSMTVEYDALGWPVRVTHPDRTVVRHSYDERGNRTATTDTSGNITHYSYDEAGRLRSVTDPLGHTTHVECDPAGLPLRLTDPLGATTLVDRDRFGRPTTLTDALGAVTRMEWTVEGRPARRVDADGAEQSWTYDGEGNCLAHTDALGQVSRFEYTHFDLLTARTGPDGVRYEFGHDHELRLTQVRNPQGLSWDYGYDAAGRLVSETDFDGRALVYERDAAGRLTSRTDALGQTTRYERDDLDRVIRKDAAGAVTTYAYDVFDQLAEAVNGDARVTRLRDRYGRLLGETVDGRVLSYTLDGLGRRTGRTTPTGAVSSWSHDATGRRSSYTASGRTLTFERDAAGQESARHIGDAVSLASTYDPLGRLTSQQVTGAGRAIQRRDYAYRADGHLTALTDQLTGTRTFDLDPVGRVTAVHAAGWSERYAYDAAGNQTHASWPASHPGQEAVGSRDYTGTALTRAGGVRYEHDGLGRVTLRQKTRLSRKPDTWRYTWDAEDRLRSVRTPDGTLWRYTYDPLGRRTSKQRMAADGTTVAEWTTFTWDGTTLCEQTTVAAEVPRPVTLTWDHDGLRPLTQTERLLPADPSQEAVDERFFAIVTDLVGTPCELLDEAGDIAWRARGTLWGTTAWAADSTTYTPLRFPGQYFDPETGLHYNYFRHYDPEAATFLAPDPLGLAAAPNPTAYVVNPQAQVDPLGLAPCPPEGALSGAGTPMDSFLASGATVRHTETATAIGDDFNTLQNLLRSKGAAGHDVIVHGDDMGHFRVDGMITHPQQIADAILENPHYGGGPIQLVTCHGAIAAARELSEILGVEVRHASPHMVDLDPRTGLVREWPNGPRGNPIVK</sequence>
<protein>
    <submittedName>
        <fullName evidence="5">DUF6531 domain-containing protein</fullName>
    </submittedName>
</protein>
<dbReference type="InterPro" id="IPR001826">
    <property type="entry name" value="RHS"/>
</dbReference>
<dbReference type="PANTHER" id="PTHR32305">
    <property type="match status" value="1"/>
</dbReference>
<name>A0ABT0I5G6_9ACTN</name>
<gene>
    <name evidence="5" type="ORF">M1O15_03745</name>
</gene>
<feature type="domain" description="DUF6531" evidence="3">
    <location>
        <begin position="452"/>
        <end position="523"/>
    </location>
</feature>
<feature type="region of interest" description="Disordered" evidence="1">
    <location>
        <begin position="404"/>
        <end position="449"/>
    </location>
</feature>
<dbReference type="InterPro" id="IPR049082">
    <property type="entry name" value="T7SS_signal"/>
</dbReference>
<dbReference type="Pfam" id="PF20148">
    <property type="entry name" value="DUF6531"/>
    <property type="match status" value="1"/>
</dbReference>
<dbReference type="Pfam" id="PF21725">
    <property type="entry name" value="T7SS_signal"/>
    <property type="match status" value="1"/>
</dbReference>
<evidence type="ECO:0000256" key="1">
    <source>
        <dbReference type="SAM" id="MobiDB-lite"/>
    </source>
</evidence>
<dbReference type="Pfam" id="PF05593">
    <property type="entry name" value="RHS_repeat"/>
    <property type="match status" value="9"/>
</dbReference>